<dbReference type="Proteomes" id="UP000053091">
    <property type="component" value="Unassembled WGS sequence"/>
</dbReference>
<reference evidence="5" key="1">
    <citation type="journal article" date="2015" name="Genome Announc.">
        <title>Draft Genome Sequence of Bacteroidales Strain TBC1, a Novel Isolate from a Methanogenic Wastewater Treatment System.</title>
        <authorList>
            <person name="Tourlousse D.M."/>
            <person name="Matsuura N."/>
            <person name="Sun L."/>
            <person name="Toyonaga M."/>
            <person name="Kuroda K."/>
            <person name="Ohashi A."/>
            <person name="Cruz R."/>
            <person name="Yamaguchi T."/>
            <person name="Sekiguchi Y."/>
        </authorList>
    </citation>
    <scope>NUCLEOTIDE SEQUENCE [LARGE SCALE GENOMIC DNA]</scope>
    <source>
        <strain evidence="5">TBC1</strain>
    </source>
</reference>
<dbReference type="PANTHER" id="PTHR43179">
    <property type="entry name" value="RHAMNOSYLTRANSFERASE WBBL"/>
    <property type="match status" value="1"/>
</dbReference>
<dbReference type="OrthoDB" id="9771846at2"/>
<evidence type="ECO:0000256" key="2">
    <source>
        <dbReference type="ARBA" id="ARBA00022676"/>
    </source>
</evidence>
<comment type="similarity">
    <text evidence="1">Belongs to the glycosyltransferase 2 family.</text>
</comment>
<dbReference type="Gene3D" id="3.90.550.10">
    <property type="entry name" value="Spore Coat Polysaccharide Biosynthesis Protein SpsA, Chain A"/>
    <property type="match status" value="1"/>
</dbReference>
<keyword evidence="3 5" id="KW-0808">Transferase</keyword>
<evidence type="ECO:0000313" key="6">
    <source>
        <dbReference type="Proteomes" id="UP000053091"/>
    </source>
</evidence>
<dbReference type="InterPro" id="IPR001173">
    <property type="entry name" value="Glyco_trans_2-like"/>
</dbReference>
<sequence length="320" mass="37431">MNNSNLVACITINYNHAKDTINCVNSLLESDYSNFIIFLIDNGSHIDDYRILSEFTSNAIIIRLLRIEKNVGYVGGVNYGLTEAAKINPDYYLIMNNDTVIDKHAIKALVDTSIDFSNNCIVSGKVYNMDNPSSLQYIGQWERNANKLDFPPYIKNSKEIDNGQYEQKMEVAMLDDIYWLIPAIVLNKIGLYSDYFYLYGEQNDYALRAKKNGVKLIYTPLAKLWHHHHLTTGGNKQKELAISYWRMYSSLTILYLHFSRKAFYTFYFKQFFRSLVKSILFMGDREKRENSKYKLLACWYFSKWMFNKKPNLGFNPYAKN</sequence>
<evidence type="ECO:0000313" key="5">
    <source>
        <dbReference type="EMBL" id="GAP42355.1"/>
    </source>
</evidence>
<protein>
    <submittedName>
        <fullName evidence="5">Glycosyltransferase, GT2 family</fullName>
    </submittedName>
</protein>
<dbReference type="RefSeq" id="WP_062037962.1">
    <property type="nucleotide sequence ID" value="NZ_DF968182.1"/>
</dbReference>
<dbReference type="PANTHER" id="PTHR43179:SF12">
    <property type="entry name" value="GALACTOFURANOSYLTRANSFERASE GLFT2"/>
    <property type="match status" value="1"/>
</dbReference>
<accession>A0A0S7C0K7</accession>
<evidence type="ECO:0000259" key="4">
    <source>
        <dbReference type="Pfam" id="PF00535"/>
    </source>
</evidence>
<dbReference type="AlphaFoldDB" id="A0A0S7C0K7"/>
<gene>
    <name evidence="5" type="ORF">TBC1_11484</name>
</gene>
<dbReference type="EMBL" id="DF968182">
    <property type="protein sequence ID" value="GAP42355.1"/>
    <property type="molecule type" value="Genomic_DNA"/>
</dbReference>
<dbReference type="STRING" id="1678841.TBC1_11484"/>
<keyword evidence="6" id="KW-1185">Reference proteome</keyword>
<feature type="domain" description="Glycosyltransferase 2-like" evidence="4">
    <location>
        <begin position="10"/>
        <end position="131"/>
    </location>
</feature>
<organism evidence="5">
    <name type="scientific">Lentimicrobium saccharophilum</name>
    <dbReference type="NCBI Taxonomy" id="1678841"/>
    <lineage>
        <taxon>Bacteria</taxon>
        <taxon>Pseudomonadati</taxon>
        <taxon>Bacteroidota</taxon>
        <taxon>Bacteroidia</taxon>
        <taxon>Bacteroidales</taxon>
        <taxon>Lentimicrobiaceae</taxon>
        <taxon>Lentimicrobium</taxon>
    </lineage>
</organism>
<keyword evidence="2" id="KW-0328">Glycosyltransferase</keyword>
<evidence type="ECO:0000256" key="3">
    <source>
        <dbReference type="ARBA" id="ARBA00022679"/>
    </source>
</evidence>
<dbReference type="GO" id="GO:0016757">
    <property type="term" value="F:glycosyltransferase activity"/>
    <property type="evidence" value="ECO:0007669"/>
    <property type="project" value="UniProtKB-KW"/>
</dbReference>
<proteinExistence type="inferred from homology"/>
<name>A0A0S7C0K7_9BACT</name>
<dbReference type="Pfam" id="PF00535">
    <property type="entry name" value="Glycos_transf_2"/>
    <property type="match status" value="1"/>
</dbReference>
<dbReference type="SUPFAM" id="SSF53448">
    <property type="entry name" value="Nucleotide-diphospho-sugar transferases"/>
    <property type="match status" value="1"/>
</dbReference>
<evidence type="ECO:0000256" key="1">
    <source>
        <dbReference type="ARBA" id="ARBA00006739"/>
    </source>
</evidence>
<dbReference type="InterPro" id="IPR029044">
    <property type="entry name" value="Nucleotide-diphossugar_trans"/>
</dbReference>